<name>A0A2H1YH10_9FLAO</name>
<gene>
    <name evidence="1" type="ORF">TNO020_350003</name>
</gene>
<organism evidence="1 2">
    <name type="scientific">Tenacibaculum piscium</name>
    <dbReference type="NCBI Taxonomy" id="1458515"/>
    <lineage>
        <taxon>Bacteria</taxon>
        <taxon>Pseudomonadati</taxon>
        <taxon>Bacteroidota</taxon>
        <taxon>Flavobacteriia</taxon>
        <taxon>Flavobacteriales</taxon>
        <taxon>Flavobacteriaceae</taxon>
        <taxon>Tenacibaculum</taxon>
    </lineage>
</organism>
<evidence type="ECO:0000313" key="2">
    <source>
        <dbReference type="Proteomes" id="UP000234211"/>
    </source>
</evidence>
<dbReference type="Proteomes" id="UP000234211">
    <property type="component" value="Unassembled WGS sequence"/>
</dbReference>
<dbReference type="AlphaFoldDB" id="A0A2H1YH10"/>
<dbReference type="RefSeq" id="WP_101917298.1">
    <property type="nucleotide sequence ID" value="NZ_OENF01000029.1"/>
</dbReference>
<reference evidence="2" key="1">
    <citation type="submission" date="2017-11" db="EMBL/GenBank/DDBJ databases">
        <authorList>
            <person name="Duchaud E."/>
        </authorList>
    </citation>
    <scope>NUCLEOTIDE SEQUENCE [LARGE SCALE GENOMIC DNA]</scope>
    <source>
        <strain evidence="2">Tenacibaculum sp. TNO020</strain>
    </source>
</reference>
<accession>A0A2H1YH10</accession>
<keyword evidence="2" id="KW-1185">Reference proteome</keyword>
<dbReference type="OrthoDB" id="1078909at2"/>
<evidence type="ECO:0000313" key="1">
    <source>
        <dbReference type="EMBL" id="SOS74775.1"/>
    </source>
</evidence>
<sequence>MVIKLTSFNKNFNILGKKTHLIALLFFISSLLQAQIKIIDATSKKGISFVEIYTSKGDLIGLTNIDGKINKKSIQLIKQSTTRYIYFNHLTYQELKISKEKLLTIKEIKLKGNTFILNEVVLEPNKRKRKRKRKNKYIKIDGFYRSYQINNDILKYYTDGVATYYLPIGKNNTIKNKIIHSRSFINEKLINNEKKRVNTVSMVMAGIPRPDKELTISNLRNKKYNIANNREFITDLDNLKVGTIQTNQHKKLTSLKIAFIHEDKPIKKKMFNYISIRKRHNGFAYFKTLHRDSLHLNNLLYHKEIRNINFKHKKDDNFEDIKVLHEFFVTKIELIEKVKSKKTSKWFGFYKKGNYSKQYWKEFQNHQFYNPLPTSIEKQLGKELIEVPNKNIKTTTNNG</sequence>
<protein>
    <submittedName>
        <fullName evidence="1">Uncharacterized protein</fullName>
    </submittedName>
</protein>
<proteinExistence type="predicted"/>
<dbReference type="EMBL" id="OENF01000029">
    <property type="protein sequence ID" value="SOS74775.1"/>
    <property type="molecule type" value="Genomic_DNA"/>
</dbReference>